<dbReference type="GO" id="GO:0043565">
    <property type="term" value="F:sequence-specific DNA binding"/>
    <property type="evidence" value="ECO:0007669"/>
    <property type="project" value="InterPro"/>
</dbReference>
<reference evidence="6 7" key="1">
    <citation type="journal article" date="2016" name="Front. Microbiol.">
        <title>High-Level Heat Resistance of Spores of Bacillus amyloliquefaciens and Bacillus licheniformis Results from the Presence of a spoVA Operon in a Tn1546 Transposon.</title>
        <authorList>
            <person name="Berendsen E.M."/>
            <person name="Koning R.A."/>
            <person name="Boekhorst J."/>
            <person name="de Jong A."/>
            <person name="Kuipers O.P."/>
            <person name="Wells-Bennik M.H."/>
        </authorList>
    </citation>
    <scope>NUCLEOTIDE SEQUENCE [LARGE SCALE GENOMIC DNA]</scope>
    <source>
        <strain evidence="6 7">B4121</strain>
    </source>
</reference>
<evidence type="ECO:0000256" key="3">
    <source>
        <dbReference type="ARBA" id="ARBA00023163"/>
    </source>
</evidence>
<comment type="caution">
    <text evidence="6">The sequence shown here is derived from an EMBL/GenBank/DDBJ whole genome shotgun (WGS) entry which is preliminary data.</text>
</comment>
<accession>A0A7Z0WZY4</accession>
<dbReference type="SUPFAM" id="SSF46689">
    <property type="entry name" value="Homeodomain-like"/>
    <property type="match status" value="2"/>
</dbReference>
<dbReference type="PANTHER" id="PTHR43280:SF28">
    <property type="entry name" value="HTH-TYPE TRANSCRIPTIONAL ACTIVATOR RHAS"/>
    <property type="match status" value="1"/>
</dbReference>
<keyword evidence="2" id="KW-0238">DNA-binding</keyword>
<proteinExistence type="predicted"/>
<feature type="domain" description="Fe/B12 periplasmic-binding" evidence="5">
    <location>
        <begin position="268"/>
        <end position="529"/>
    </location>
</feature>
<dbReference type="Pfam" id="PF01497">
    <property type="entry name" value="Peripla_BP_2"/>
    <property type="match status" value="1"/>
</dbReference>
<dbReference type="Gene3D" id="1.10.10.60">
    <property type="entry name" value="Homeodomain-like"/>
    <property type="match status" value="2"/>
</dbReference>
<evidence type="ECO:0000313" key="6">
    <source>
        <dbReference type="EMBL" id="OLF96076.1"/>
    </source>
</evidence>
<dbReference type="PANTHER" id="PTHR43280">
    <property type="entry name" value="ARAC-FAMILY TRANSCRIPTIONAL REGULATOR"/>
    <property type="match status" value="1"/>
</dbReference>
<dbReference type="AlphaFoldDB" id="A0A7Z0WZY4"/>
<evidence type="ECO:0000259" key="4">
    <source>
        <dbReference type="PROSITE" id="PS01124"/>
    </source>
</evidence>
<dbReference type="PROSITE" id="PS00041">
    <property type="entry name" value="HTH_ARAC_FAMILY_1"/>
    <property type="match status" value="1"/>
</dbReference>
<keyword evidence="1" id="KW-0805">Transcription regulation</keyword>
<keyword evidence="3" id="KW-0804">Transcription</keyword>
<dbReference type="SMART" id="SM00342">
    <property type="entry name" value="HTH_ARAC"/>
    <property type="match status" value="1"/>
</dbReference>
<evidence type="ECO:0000313" key="7">
    <source>
        <dbReference type="Proteomes" id="UP000185604"/>
    </source>
</evidence>
<dbReference type="PROSITE" id="PS50983">
    <property type="entry name" value="FE_B12_PBP"/>
    <property type="match status" value="1"/>
</dbReference>
<dbReference type="Pfam" id="PF12833">
    <property type="entry name" value="HTH_18"/>
    <property type="match status" value="1"/>
</dbReference>
<dbReference type="InterPro" id="IPR018062">
    <property type="entry name" value="HTH_AraC-typ_CS"/>
</dbReference>
<dbReference type="RefSeq" id="WP_023857100.1">
    <property type="nucleotide sequence ID" value="NZ_AP023088.1"/>
</dbReference>
<evidence type="ECO:0000256" key="2">
    <source>
        <dbReference type="ARBA" id="ARBA00023125"/>
    </source>
</evidence>
<dbReference type="InterPro" id="IPR009057">
    <property type="entry name" value="Homeodomain-like_sf"/>
</dbReference>
<dbReference type="SUPFAM" id="SSF53807">
    <property type="entry name" value="Helical backbone' metal receptor"/>
    <property type="match status" value="1"/>
</dbReference>
<dbReference type="EMBL" id="LKPO01000008">
    <property type="protein sequence ID" value="OLF96076.1"/>
    <property type="molecule type" value="Genomic_DNA"/>
</dbReference>
<dbReference type="Gene3D" id="3.40.50.1980">
    <property type="entry name" value="Nitrogenase molybdenum iron protein domain"/>
    <property type="match status" value="1"/>
</dbReference>
<organism evidence="6 7">
    <name type="scientific">Bacillus paralicheniformis</name>
    <dbReference type="NCBI Taxonomy" id="1648923"/>
    <lineage>
        <taxon>Bacteria</taxon>
        <taxon>Bacillati</taxon>
        <taxon>Bacillota</taxon>
        <taxon>Bacilli</taxon>
        <taxon>Bacillales</taxon>
        <taxon>Bacillaceae</taxon>
        <taxon>Bacillus</taxon>
    </lineage>
</organism>
<dbReference type="InterPro" id="IPR018060">
    <property type="entry name" value="HTH_AraC"/>
</dbReference>
<dbReference type="Proteomes" id="UP000185604">
    <property type="component" value="Unassembled WGS sequence"/>
</dbReference>
<sequence length="531" mass="61471">MKSSYFYRLLQVDHIRKPGDLPDEQQLADSFVLIFHLKGEGRIDIQASGSPLQKETLYIVPPYETFGITASSAEISGYLIRLQPYSYDDRRLTLEADTDPDVFSDLQMMNVHSVGNLASRLQELSALWPASSALQELKCQADLQQLLYDIYSAKLTHPENTASAIGKTKEYIEEHSDAHLTLDQLAQMAGISAKHYSETFKKLYGRSVTEFITETRMTKAKQLMAKASYKLREISSQIGYQDEFYFSRTFKKHTGLSPTVYMKKRRRKLAAYGQNTIGQLIPLHLIPYAASLHPKWTSYYYKHYAADIPVHLSAYRFHEPWEENLRTLSSAAPELIISMDSVSHEERKQLQSIADVFFLPSQEQWRRHFMLTASHLDEEAEAQKWLLSYQRLTETAKETLYPICGRRSFLFLRLHKHEIYLAHNRSVQDVFFGDLGFEPAVSLEEPIDRSVSIETIAAYQPDIIMIFIFKEPETLAFYRELQQSAAWQDLKAVRHHRVYQVNSDPWREYSACSHERIIRQAVRLLSGKNPF</sequence>
<feature type="domain" description="HTH araC/xylS-type" evidence="4">
    <location>
        <begin position="166"/>
        <end position="264"/>
    </location>
</feature>
<gene>
    <name evidence="6" type="ORF">B4121_1638</name>
</gene>
<evidence type="ECO:0000256" key="1">
    <source>
        <dbReference type="ARBA" id="ARBA00023015"/>
    </source>
</evidence>
<dbReference type="PROSITE" id="PS01124">
    <property type="entry name" value="HTH_ARAC_FAMILY_2"/>
    <property type="match status" value="1"/>
</dbReference>
<dbReference type="GO" id="GO:0003700">
    <property type="term" value="F:DNA-binding transcription factor activity"/>
    <property type="evidence" value="ECO:0007669"/>
    <property type="project" value="InterPro"/>
</dbReference>
<name>A0A7Z0WZY4_9BACI</name>
<evidence type="ECO:0000259" key="5">
    <source>
        <dbReference type="PROSITE" id="PS50983"/>
    </source>
</evidence>
<dbReference type="InterPro" id="IPR002491">
    <property type="entry name" value="ABC_transptr_periplasmic_BD"/>
</dbReference>
<protein>
    <submittedName>
        <fullName evidence="6">Transcriptional regulator AraC family</fullName>
    </submittedName>
</protein>